<name>A0AAD5RLQ1_9PEZI</name>
<reference evidence="4" key="1">
    <citation type="submission" date="2022-07" db="EMBL/GenBank/DDBJ databases">
        <title>Draft genome sequence of Zalerion maritima ATCC 34329, a (micro)plastics degrading marine fungus.</title>
        <authorList>
            <person name="Paco A."/>
            <person name="Goncalves M.F.M."/>
            <person name="Rocha-Santos T.A.P."/>
            <person name="Alves A."/>
        </authorList>
    </citation>
    <scope>NUCLEOTIDE SEQUENCE</scope>
    <source>
        <strain evidence="4">ATCC 34329</strain>
    </source>
</reference>
<dbReference type="InterPro" id="IPR005330">
    <property type="entry name" value="MHYT_dom"/>
</dbReference>
<keyword evidence="2" id="KW-1133">Transmembrane helix</keyword>
<organism evidence="4 5">
    <name type="scientific">Zalerion maritima</name>
    <dbReference type="NCBI Taxonomy" id="339359"/>
    <lineage>
        <taxon>Eukaryota</taxon>
        <taxon>Fungi</taxon>
        <taxon>Dikarya</taxon>
        <taxon>Ascomycota</taxon>
        <taxon>Pezizomycotina</taxon>
        <taxon>Sordariomycetes</taxon>
        <taxon>Lulworthiomycetidae</taxon>
        <taxon>Lulworthiales</taxon>
        <taxon>Lulworthiaceae</taxon>
        <taxon>Zalerion</taxon>
    </lineage>
</organism>
<feature type="transmembrane region" description="Helical" evidence="2">
    <location>
        <begin position="55"/>
        <end position="76"/>
    </location>
</feature>
<protein>
    <recommendedName>
        <fullName evidence="3">MHYT domain-containing protein</fullName>
    </recommendedName>
</protein>
<feature type="transmembrane region" description="Helical" evidence="2">
    <location>
        <begin position="235"/>
        <end position="258"/>
    </location>
</feature>
<proteinExistence type="predicted"/>
<evidence type="ECO:0000313" key="5">
    <source>
        <dbReference type="Proteomes" id="UP001201980"/>
    </source>
</evidence>
<accession>A0AAD5RLQ1</accession>
<dbReference type="PANTHER" id="PTHR35152:SF1">
    <property type="entry name" value="DOMAIN SIGNALLING PROTEIN, PUTATIVE (AFU_ORTHOLOGUE AFUA_5G11310)-RELATED"/>
    <property type="match status" value="1"/>
</dbReference>
<feature type="region of interest" description="Disordered" evidence="1">
    <location>
        <begin position="700"/>
        <end position="797"/>
    </location>
</feature>
<comment type="caution">
    <text evidence="4">The sequence shown here is derived from an EMBL/GenBank/DDBJ whole genome shotgun (WGS) entry which is preliminary data.</text>
</comment>
<evidence type="ECO:0000259" key="3">
    <source>
        <dbReference type="PROSITE" id="PS50924"/>
    </source>
</evidence>
<feature type="compositionally biased region" description="Basic and acidic residues" evidence="1">
    <location>
        <begin position="814"/>
        <end position="827"/>
    </location>
</feature>
<keyword evidence="2" id="KW-0812">Transmembrane</keyword>
<evidence type="ECO:0000256" key="1">
    <source>
        <dbReference type="SAM" id="MobiDB-lite"/>
    </source>
</evidence>
<dbReference type="Proteomes" id="UP001201980">
    <property type="component" value="Unassembled WGS sequence"/>
</dbReference>
<feature type="region of interest" description="Disordered" evidence="1">
    <location>
        <begin position="814"/>
        <end position="844"/>
    </location>
</feature>
<dbReference type="AlphaFoldDB" id="A0AAD5RLQ1"/>
<keyword evidence="5" id="KW-1185">Reference proteome</keyword>
<feature type="transmembrane region" description="Helical" evidence="2">
    <location>
        <begin position="124"/>
        <end position="145"/>
    </location>
</feature>
<dbReference type="EMBL" id="JAKWBI020000250">
    <property type="protein sequence ID" value="KAJ2897959.1"/>
    <property type="molecule type" value="Genomic_DNA"/>
</dbReference>
<dbReference type="PANTHER" id="PTHR35152">
    <property type="entry name" value="DOMAIN SIGNALLING PROTEIN, PUTATIVE (AFU_ORTHOLOGUE AFUA_5G11310)-RELATED"/>
    <property type="match status" value="1"/>
</dbReference>
<feature type="transmembrane region" description="Helical" evidence="2">
    <location>
        <begin position="20"/>
        <end position="43"/>
    </location>
</feature>
<feature type="compositionally biased region" description="Low complexity" evidence="1">
    <location>
        <begin position="774"/>
        <end position="783"/>
    </location>
</feature>
<gene>
    <name evidence="4" type="ORF">MKZ38_004288</name>
</gene>
<feature type="domain" description="MHYT" evidence="3">
    <location>
        <begin position="20"/>
        <end position="219"/>
    </location>
</feature>
<dbReference type="Pfam" id="PF03707">
    <property type="entry name" value="MHYT"/>
    <property type="match status" value="2"/>
</dbReference>
<feature type="transmembrane region" description="Helical" evidence="2">
    <location>
        <begin position="157"/>
        <end position="183"/>
    </location>
</feature>
<keyword evidence="2" id="KW-0472">Membrane</keyword>
<dbReference type="PROSITE" id="PS50924">
    <property type="entry name" value="MHYT"/>
    <property type="match status" value="1"/>
</dbReference>
<evidence type="ECO:0000313" key="4">
    <source>
        <dbReference type="EMBL" id="KAJ2897959.1"/>
    </source>
</evidence>
<feature type="transmembrane region" description="Helical" evidence="2">
    <location>
        <begin position="96"/>
        <end position="117"/>
    </location>
</feature>
<feature type="compositionally biased region" description="Polar residues" evidence="1">
    <location>
        <begin position="784"/>
        <end position="797"/>
    </location>
</feature>
<feature type="compositionally biased region" description="Polar residues" evidence="1">
    <location>
        <begin position="753"/>
        <end position="767"/>
    </location>
</feature>
<feature type="compositionally biased region" description="Low complexity" evidence="1">
    <location>
        <begin position="731"/>
        <end position="741"/>
    </location>
</feature>
<evidence type="ECO:0000256" key="2">
    <source>
        <dbReference type="SAM" id="Phobius"/>
    </source>
</evidence>
<sequence length="884" mass="95761">MGNSEEQYEVYLGQVVPFSFSAGIIVMSYLVSLVGAGSTLELINRRTSNKGKYNHMLLVGAAMSMGGVSIWSMHFIGNRAITVLDGAPELQIVYSAGLTAASFFVPIVVLIVAFVAVDGPGEVNWWRIVLSGFLAGCAICGMHYLGNASISNYNCSYVTGNVIGAAAIAVVASTAALALFFVFRASWTSSWWKRLGCANILAGAVSGMHWCAAKGTSYRLSSLQHAQSEMGRNATIAVVICLAAGASIIMAGSAIYSARTRQWYASKSQQIILAAAVFDDKRRILVSPDGFLPSEKITDTFPQKADDDVFDTAHPLFHWMLRASRNWSSVSNLINAMNDHLASVSHSGRRSRSTRLGVELVDSNGELIDNYATVFRELFCVAAASLAARMKENLSDVGVLWDELFTTGAAMRVARPTHNTSDRSFFRSLFPTVKAHELSDLTEKGQVRTQEYGRGSLMLLVRHVDNQRCIDKLEAAGYRFAELPQVMGIITSSMRIRTPNVTNKLLAMSLPAEMMPKLTPGAHVGLFGIRARVNGGGFDVLVNNKAHNLLPSIKFNDNRLAQSQIDFVGQLGSTSVPGLLRRLGETVNSSSNEADFACELRDVVQQLWDLVADPEFEEAVFVPKVMQAPCPPVGDDTQPTTCDLLVFRRIFPIHSHNSCPTAEFVPLQLFKMQQTVYKNSPHHAAFSRLVHREIAPILSLPRPSESSSHETIKGSTSAKETSPSSFKRKLPSSLLRLPNLPGRKSKKNAANCVGSNRMSLASESQTHLKPPPSDCSSSSLNSSRTNQNQATQSTHRAQTSTLGIMVSQEVTVHVHHESAAPKVDRDGNGGQEGRNPVGIASSNTSTGLGGVAAVGMRGASTKVEIGTDDKTWTFVDELLAFCRD</sequence>